<dbReference type="EMBL" id="AWSU01000230">
    <property type="protein sequence ID" value="ERI75892.1"/>
    <property type="molecule type" value="Genomic_DNA"/>
</dbReference>
<dbReference type="InterPro" id="IPR001296">
    <property type="entry name" value="Glyco_trans_1"/>
</dbReference>
<evidence type="ECO:0000259" key="2">
    <source>
        <dbReference type="Pfam" id="PF13439"/>
    </source>
</evidence>
<reference evidence="3 4" key="1">
    <citation type="submission" date="2013-07" db="EMBL/GenBank/DDBJ databases">
        <authorList>
            <person name="Weinstock G."/>
            <person name="Sodergren E."/>
            <person name="Wylie T."/>
            <person name="Fulton L."/>
            <person name="Fulton R."/>
            <person name="Fronick C."/>
            <person name="O'Laughlin M."/>
            <person name="Godfrey J."/>
            <person name="Miner T."/>
            <person name="Herter B."/>
            <person name="Appelbaum E."/>
            <person name="Cordes M."/>
            <person name="Lek S."/>
            <person name="Wollam A."/>
            <person name="Pepin K.H."/>
            <person name="Palsikar V.B."/>
            <person name="Mitreva M."/>
            <person name="Wilson R.K."/>
        </authorList>
    </citation>
    <scope>NUCLEOTIDE SEQUENCE [LARGE SCALE GENOMIC DNA]</scope>
    <source>
        <strain evidence="3 4">ATCC 14940</strain>
    </source>
</reference>
<dbReference type="PANTHER" id="PTHR12526">
    <property type="entry name" value="GLYCOSYLTRANSFERASE"/>
    <property type="match status" value="1"/>
</dbReference>
<dbReference type="PANTHER" id="PTHR12526:SF630">
    <property type="entry name" value="GLYCOSYLTRANSFERASE"/>
    <property type="match status" value="1"/>
</dbReference>
<dbReference type="InterPro" id="IPR028098">
    <property type="entry name" value="Glyco_trans_4-like_N"/>
</dbReference>
<evidence type="ECO:0000313" key="4">
    <source>
        <dbReference type="Proteomes" id="UP000016491"/>
    </source>
</evidence>
<dbReference type="Pfam" id="PF00534">
    <property type="entry name" value="Glycos_transf_1"/>
    <property type="match status" value="1"/>
</dbReference>
<dbReference type="Pfam" id="PF13439">
    <property type="entry name" value="Glyco_transf_4"/>
    <property type="match status" value="1"/>
</dbReference>
<gene>
    <name evidence="3" type="ORF">CLOSYM_02957</name>
</gene>
<name>A0ABC9TW18_CLOSY</name>
<feature type="domain" description="Glycosyl transferase family 1" evidence="1">
    <location>
        <begin position="182"/>
        <end position="338"/>
    </location>
</feature>
<evidence type="ECO:0000259" key="1">
    <source>
        <dbReference type="Pfam" id="PF00534"/>
    </source>
</evidence>
<dbReference type="Proteomes" id="UP000016491">
    <property type="component" value="Unassembled WGS sequence"/>
</dbReference>
<dbReference type="AlphaFoldDB" id="A0ABC9TW18"/>
<proteinExistence type="predicted"/>
<sequence length="363" mass="42092">MNICFINYDYSIKGGAQRVAYNLIREFEKEHKVFFISVFYKNHIQAYPISRKSDFCVLVDKKSNFSKHATEILHKTRKVLVENKIDVVIVMGMAVSMTAIVSSLGLSTKTIICEHSSIYNKIYNNKVMKLNRLFACLLADKIVVLTDSCRAGYENKYYVSSKRLEVIPNWIEAELYRSPQYNLENKRIITVGRADPVKGYEKLIQVARIVRPFLDGWKWHIWGDFTGKYGTEIIEKVREEDLDNFICFMGTTENMYEKYRNYSLYVMTSLYEGLPMVLLEAKANKLPIISFDCLTGPSEIVRDKIDGELIPNGNAKKMAQRIISLIKNHEKMIQYSNEADGNLDKFSLETILHQWNQLLYSLT</sequence>
<accession>A0ABC9TW18</accession>
<protein>
    <submittedName>
        <fullName evidence="3">Glycosyltransferase, group 1 family protein</fullName>
    </submittedName>
</protein>
<dbReference type="CDD" id="cd03820">
    <property type="entry name" value="GT4_AmsD-like"/>
    <property type="match status" value="1"/>
</dbReference>
<dbReference type="Gene3D" id="3.40.50.2000">
    <property type="entry name" value="Glycogen Phosphorylase B"/>
    <property type="match status" value="2"/>
</dbReference>
<comment type="caution">
    <text evidence="3">The sequence shown here is derived from an EMBL/GenBank/DDBJ whole genome shotgun (WGS) entry which is preliminary data.</text>
</comment>
<feature type="domain" description="Glycosyltransferase subfamily 4-like N-terminal" evidence="2">
    <location>
        <begin position="14"/>
        <end position="174"/>
    </location>
</feature>
<dbReference type="SUPFAM" id="SSF53756">
    <property type="entry name" value="UDP-Glycosyltransferase/glycogen phosphorylase"/>
    <property type="match status" value="1"/>
</dbReference>
<evidence type="ECO:0000313" key="3">
    <source>
        <dbReference type="EMBL" id="ERI75892.1"/>
    </source>
</evidence>
<organism evidence="3 4">
    <name type="scientific">[Clostridium] symbiosum ATCC 14940</name>
    <dbReference type="NCBI Taxonomy" id="411472"/>
    <lineage>
        <taxon>Bacteria</taxon>
        <taxon>Bacillati</taxon>
        <taxon>Bacillota</taxon>
        <taxon>Clostridia</taxon>
        <taxon>Lachnospirales</taxon>
        <taxon>Lachnospiraceae</taxon>
        <taxon>Otoolea</taxon>
    </lineage>
</organism>
<dbReference type="RefSeq" id="WP_021643623.1">
    <property type="nucleotide sequence ID" value="NZ_KE993033.1"/>
</dbReference>